<dbReference type="RefSeq" id="WP_347607297.1">
    <property type="nucleotide sequence ID" value="NZ_JBDPZC010000001.1"/>
</dbReference>
<dbReference type="Pfam" id="PF13508">
    <property type="entry name" value="Acetyltransf_7"/>
    <property type="match status" value="1"/>
</dbReference>
<accession>A0ABV0GB81</accession>
<dbReference type="InterPro" id="IPR000182">
    <property type="entry name" value="GNAT_dom"/>
</dbReference>
<sequence length="220" mass="23721">MAETIDQDRPDLAVWIRAWLAARSAARGLPAPVEDAGGYRVDVHAPDEVRRWVFPRVGPAVTALAQGLAQPRHFIKACAPPDQLLAALPPAWRIALPGYFMRGPGRAPQALPVPGYRCERRVEAGLSEVRILTEAGELAASGHAAETAGVFIYDRIITEPAHQRRGLGRLLMRELGACRIEARAPELLVATAAGRALYEALGWTVLSPFSTAFLPDLPAG</sequence>
<reference evidence="2 3" key="1">
    <citation type="submission" date="2024-05" db="EMBL/GenBank/DDBJ databases">
        <title>Roseateles sp. 2.12 16S ribosomal RNA gene Genome sequencing and assembly.</title>
        <authorList>
            <person name="Woo H."/>
        </authorList>
    </citation>
    <scope>NUCLEOTIDE SEQUENCE [LARGE SCALE GENOMIC DNA]</scope>
    <source>
        <strain evidence="2 3">2.12</strain>
    </source>
</reference>
<organism evidence="2 3">
    <name type="scientific">Roseateles flavus</name>
    <dbReference type="NCBI Taxonomy" id="3149041"/>
    <lineage>
        <taxon>Bacteria</taxon>
        <taxon>Pseudomonadati</taxon>
        <taxon>Pseudomonadota</taxon>
        <taxon>Betaproteobacteria</taxon>
        <taxon>Burkholderiales</taxon>
        <taxon>Sphaerotilaceae</taxon>
        <taxon>Roseateles</taxon>
    </lineage>
</organism>
<gene>
    <name evidence="2" type="ORF">ABDJ40_05880</name>
</gene>
<evidence type="ECO:0000259" key="1">
    <source>
        <dbReference type="Pfam" id="PF13508"/>
    </source>
</evidence>
<dbReference type="Gene3D" id="3.40.630.30">
    <property type="match status" value="1"/>
</dbReference>
<dbReference type="InterPro" id="IPR016181">
    <property type="entry name" value="Acyl_CoA_acyltransferase"/>
</dbReference>
<evidence type="ECO:0000313" key="3">
    <source>
        <dbReference type="Proteomes" id="UP001462640"/>
    </source>
</evidence>
<protein>
    <submittedName>
        <fullName evidence="2">GNAT family N-acetyltransferase</fullName>
    </submittedName>
</protein>
<dbReference type="Proteomes" id="UP001462640">
    <property type="component" value="Unassembled WGS sequence"/>
</dbReference>
<evidence type="ECO:0000313" key="2">
    <source>
        <dbReference type="EMBL" id="MEO3712296.1"/>
    </source>
</evidence>
<name>A0ABV0GB81_9BURK</name>
<feature type="domain" description="N-acetyltransferase" evidence="1">
    <location>
        <begin position="138"/>
        <end position="204"/>
    </location>
</feature>
<dbReference type="SUPFAM" id="SSF55729">
    <property type="entry name" value="Acyl-CoA N-acyltransferases (Nat)"/>
    <property type="match status" value="1"/>
</dbReference>
<keyword evidence="3" id="KW-1185">Reference proteome</keyword>
<comment type="caution">
    <text evidence="2">The sequence shown here is derived from an EMBL/GenBank/DDBJ whole genome shotgun (WGS) entry which is preliminary data.</text>
</comment>
<proteinExistence type="predicted"/>
<dbReference type="EMBL" id="JBDPZC010000001">
    <property type="protein sequence ID" value="MEO3712296.1"/>
    <property type="molecule type" value="Genomic_DNA"/>
</dbReference>